<evidence type="ECO:0000313" key="12">
    <source>
        <dbReference type="EMBL" id="OAK71218.1"/>
    </source>
</evidence>
<evidence type="ECO:0000313" key="13">
    <source>
        <dbReference type="Proteomes" id="UP000053881"/>
    </source>
</evidence>
<comment type="subcellular location">
    <subcellularLocation>
        <location evidence="1">Cytoplasm</location>
    </subcellularLocation>
</comment>
<reference evidence="12 14" key="1">
    <citation type="submission" date="2015-05" db="EMBL/GenBank/DDBJ databases">
        <title>Comparison of genome.</title>
        <authorList>
            <person name="Zheng Z."/>
            <person name="Sun M."/>
        </authorList>
    </citation>
    <scope>NUCLEOTIDE SEQUENCE [LARGE SCALE GENOMIC DNA]</scope>
    <source>
        <strain evidence="12 14">G25-74</strain>
    </source>
</reference>
<keyword evidence="6" id="KW-0804">Transcription</keyword>
<dbReference type="SUPFAM" id="SSF52172">
    <property type="entry name" value="CheY-like"/>
    <property type="match status" value="1"/>
</dbReference>
<dbReference type="PATRIC" id="fig|217031.4.peg.5314"/>
<gene>
    <name evidence="12" type="ORF">ABB05_10730</name>
    <name evidence="11" type="ORF">ACA29_15625</name>
</gene>
<evidence type="ECO:0000256" key="2">
    <source>
        <dbReference type="ARBA" id="ARBA00022553"/>
    </source>
</evidence>
<dbReference type="PANTHER" id="PTHR48111:SF1">
    <property type="entry name" value="TWO-COMPONENT RESPONSE REGULATOR ORR33"/>
    <property type="match status" value="1"/>
</dbReference>
<dbReference type="SMART" id="SM00862">
    <property type="entry name" value="Trans_reg_C"/>
    <property type="match status" value="1"/>
</dbReference>
<dbReference type="AlphaFoldDB" id="A0A0Q9Y6R3"/>
<dbReference type="SUPFAM" id="SSF46894">
    <property type="entry name" value="C-terminal effector domain of the bipartite response regulators"/>
    <property type="match status" value="1"/>
</dbReference>
<dbReference type="EMBL" id="LGPB01000113">
    <property type="protein sequence ID" value="KRG11767.1"/>
    <property type="molecule type" value="Genomic_DNA"/>
</dbReference>
<dbReference type="CDD" id="cd00383">
    <property type="entry name" value="trans_reg_C"/>
    <property type="match status" value="1"/>
</dbReference>
<dbReference type="Gene3D" id="3.40.50.2300">
    <property type="match status" value="1"/>
</dbReference>
<dbReference type="InterPro" id="IPR011006">
    <property type="entry name" value="CheY-like_superfamily"/>
</dbReference>
<dbReference type="InterPro" id="IPR001789">
    <property type="entry name" value="Sig_transdc_resp-reg_receiver"/>
</dbReference>
<evidence type="ECO:0000256" key="7">
    <source>
        <dbReference type="PROSITE-ProRule" id="PRU00169"/>
    </source>
</evidence>
<dbReference type="GO" id="GO:0005829">
    <property type="term" value="C:cytosol"/>
    <property type="evidence" value="ECO:0007669"/>
    <property type="project" value="TreeGrafter"/>
</dbReference>
<dbReference type="GO" id="GO:0000976">
    <property type="term" value="F:transcription cis-regulatory region binding"/>
    <property type="evidence" value="ECO:0007669"/>
    <property type="project" value="TreeGrafter"/>
</dbReference>
<dbReference type="InterPro" id="IPR016032">
    <property type="entry name" value="Sig_transdc_resp-reg_C-effctor"/>
</dbReference>
<dbReference type="PROSITE" id="PS50110">
    <property type="entry name" value="RESPONSE_REGULATORY"/>
    <property type="match status" value="1"/>
</dbReference>
<dbReference type="Pfam" id="PF00486">
    <property type="entry name" value="Trans_reg_C"/>
    <property type="match status" value="1"/>
</dbReference>
<dbReference type="Proteomes" id="UP000077881">
    <property type="component" value="Unassembled WGS sequence"/>
</dbReference>
<sequence length="231" mass="26547">MSKTILIVEDDLMLLNLMTIYFKKAGFQVVTAVSGTEAIDMFHQAAPCFIILDLMIPDRSGEEVCQYIRETHQSEVPIIIVTAKIHEQERIKGLNMGADDYVTKPFSPDELVARVETVLRRAGHFCQKVQFGDLVLKPRKHEIWKGTRKLQLTSSEFAILKELMLHPNQVLSREQLVQTLYPLHEKEVFERTIDVHVKNIREKISLGDDSLFGLQTVRGVGYKFVHKEKPF</sequence>
<feature type="modified residue" description="4-aspartylphosphate" evidence="7">
    <location>
        <position position="53"/>
    </location>
</feature>
<proteinExistence type="predicted"/>
<keyword evidence="4" id="KW-0805">Transcription regulation</keyword>
<evidence type="ECO:0000313" key="14">
    <source>
        <dbReference type="Proteomes" id="UP000077881"/>
    </source>
</evidence>
<evidence type="ECO:0000256" key="3">
    <source>
        <dbReference type="ARBA" id="ARBA00023012"/>
    </source>
</evidence>
<dbReference type="CDD" id="cd17574">
    <property type="entry name" value="REC_OmpR"/>
    <property type="match status" value="1"/>
</dbReference>
<feature type="domain" description="Response regulatory" evidence="9">
    <location>
        <begin position="4"/>
        <end position="119"/>
    </location>
</feature>
<dbReference type="GO" id="GO:0000156">
    <property type="term" value="F:phosphorelay response regulator activity"/>
    <property type="evidence" value="ECO:0007669"/>
    <property type="project" value="TreeGrafter"/>
</dbReference>
<evidence type="ECO:0000256" key="8">
    <source>
        <dbReference type="PROSITE-ProRule" id="PRU01091"/>
    </source>
</evidence>
<dbReference type="STRING" id="217031.ABB05_10730"/>
<dbReference type="SMART" id="SM00448">
    <property type="entry name" value="REC"/>
    <property type="match status" value="1"/>
</dbReference>
<evidence type="ECO:0000259" key="9">
    <source>
        <dbReference type="PROSITE" id="PS50110"/>
    </source>
</evidence>
<keyword evidence="2 7" id="KW-0597">Phosphoprotein</keyword>
<evidence type="ECO:0000256" key="1">
    <source>
        <dbReference type="ARBA" id="ARBA00004496"/>
    </source>
</evidence>
<accession>A0A0Q9Y6R3</accession>
<comment type="caution">
    <text evidence="11">The sequence shown here is derived from an EMBL/GenBank/DDBJ whole genome shotgun (WGS) entry which is preliminary data.</text>
</comment>
<dbReference type="Pfam" id="PF00072">
    <property type="entry name" value="Response_reg"/>
    <property type="match status" value="1"/>
</dbReference>
<reference evidence="11 13" key="2">
    <citation type="submission" date="2015-06" db="EMBL/GenBank/DDBJ databases">
        <title>Genome sequencing project of Bacillus galactosidilyticus PL133.</title>
        <authorList>
            <person name="Gaiero J."/>
            <person name="Nicol R."/>
            <person name="Habash M."/>
        </authorList>
    </citation>
    <scope>NUCLEOTIDE SEQUENCE [LARGE SCALE GENOMIC DNA]</scope>
    <source>
        <strain evidence="11 13">PL133</strain>
    </source>
</reference>
<organism evidence="11 13">
    <name type="scientific">Lederbergia galactosidilytica</name>
    <dbReference type="NCBI Taxonomy" id="217031"/>
    <lineage>
        <taxon>Bacteria</taxon>
        <taxon>Bacillati</taxon>
        <taxon>Bacillota</taxon>
        <taxon>Bacilli</taxon>
        <taxon>Bacillales</taxon>
        <taxon>Bacillaceae</taxon>
        <taxon>Lederbergia</taxon>
    </lineage>
</organism>
<protein>
    <submittedName>
        <fullName evidence="11">Transcriptional regulator</fullName>
    </submittedName>
</protein>
<dbReference type="PROSITE" id="PS51755">
    <property type="entry name" value="OMPR_PHOB"/>
    <property type="match status" value="1"/>
</dbReference>
<dbReference type="OrthoDB" id="2578266at2"/>
<dbReference type="PANTHER" id="PTHR48111">
    <property type="entry name" value="REGULATOR OF RPOS"/>
    <property type="match status" value="1"/>
</dbReference>
<keyword evidence="14" id="KW-1185">Reference proteome</keyword>
<dbReference type="Gene3D" id="6.10.250.690">
    <property type="match status" value="1"/>
</dbReference>
<feature type="domain" description="OmpR/PhoB-type" evidence="10">
    <location>
        <begin position="126"/>
        <end position="226"/>
    </location>
</feature>
<dbReference type="InterPro" id="IPR036388">
    <property type="entry name" value="WH-like_DNA-bd_sf"/>
</dbReference>
<dbReference type="EMBL" id="LDJR01000046">
    <property type="protein sequence ID" value="OAK71218.1"/>
    <property type="molecule type" value="Genomic_DNA"/>
</dbReference>
<name>A0A0Q9Y6R3_9BACI</name>
<dbReference type="Gene3D" id="1.10.10.10">
    <property type="entry name" value="Winged helix-like DNA-binding domain superfamily/Winged helix DNA-binding domain"/>
    <property type="match status" value="1"/>
</dbReference>
<dbReference type="GO" id="GO:0006355">
    <property type="term" value="P:regulation of DNA-templated transcription"/>
    <property type="evidence" value="ECO:0007669"/>
    <property type="project" value="InterPro"/>
</dbReference>
<evidence type="ECO:0000256" key="5">
    <source>
        <dbReference type="ARBA" id="ARBA00023125"/>
    </source>
</evidence>
<feature type="DNA-binding region" description="OmpR/PhoB-type" evidence="8">
    <location>
        <begin position="126"/>
        <end position="226"/>
    </location>
</feature>
<dbReference type="GO" id="GO:0032993">
    <property type="term" value="C:protein-DNA complex"/>
    <property type="evidence" value="ECO:0007669"/>
    <property type="project" value="TreeGrafter"/>
</dbReference>
<evidence type="ECO:0000259" key="10">
    <source>
        <dbReference type="PROSITE" id="PS51755"/>
    </source>
</evidence>
<keyword evidence="3" id="KW-0902">Two-component regulatory system</keyword>
<evidence type="ECO:0000256" key="6">
    <source>
        <dbReference type="ARBA" id="ARBA00023163"/>
    </source>
</evidence>
<keyword evidence="5 8" id="KW-0238">DNA-binding</keyword>
<evidence type="ECO:0000256" key="4">
    <source>
        <dbReference type="ARBA" id="ARBA00023015"/>
    </source>
</evidence>
<dbReference type="InterPro" id="IPR039420">
    <property type="entry name" value="WalR-like"/>
</dbReference>
<evidence type="ECO:0000313" key="11">
    <source>
        <dbReference type="EMBL" id="KRG11767.1"/>
    </source>
</evidence>
<dbReference type="InterPro" id="IPR001867">
    <property type="entry name" value="OmpR/PhoB-type_DNA-bd"/>
</dbReference>
<dbReference type="RefSeq" id="WP_057987335.1">
    <property type="nucleotide sequence ID" value="NZ_JAGGKH010000013.1"/>
</dbReference>
<dbReference type="Proteomes" id="UP000053881">
    <property type="component" value="Unassembled WGS sequence"/>
</dbReference>